<keyword evidence="2" id="KW-0802">TPR repeat</keyword>
<proteinExistence type="predicted"/>
<dbReference type="PANTHER" id="PTHR45586:SF1">
    <property type="entry name" value="LIPOPOLYSACCHARIDE ASSEMBLY PROTEIN B"/>
    <property type="match status" value="1"/>
</dbReference>
<dbReference type="PROSITE" id="PS50005">
    <property type="entry name" value="TPR"/>
    <property type="match status" value="1"/>
</dbReference>
<keyword evidence="1" id="KW-0677">Repeat</keyword>
<dbReference type="Gene3D" id="1.25.40.10">
    <property type="entry name" value="Tetratricopeptide repeat domain"/>
    <property type="match status" value="1"/>
</dbReference>
<evidence type="ECO:0000256" key="2">
    <source>
        <dbReference type="ARBA" id="ARBA00022803"/>
    </source>
</evidence>
<gene>
    <name evidence="3" type="ORF">MNBD_NITROSPINAE05-1301</name>
</gene>
<evidence type="ECO:0000313" key="3">
    <source>
        <dbReference type="EMBL" id="VAX32349.1"/>
    </source>
</evidence>
<dbReference type="EMBL" id="UOGG01000196">
    <property type="protein sequence ID" value="VAX32349.1"/>
    <property type="molecule type" value="Genomic_DNA"/>
</dbReference>
<organism evidence="3">
    <name type="scientific">hydrothermal vent metagenome</name>
    <dbReference type="NCBI Taxonomy" id="652676"/>
    <lineage>
        <taxon>unclassified sequences</taxon>
        <taxon>metagenomes</taxon>
        <taxon>ecological metagenomes</taxon>
    </lineage>
</organism>
<dbReference type="InterPro" id="IPR051012">
    <property type="entry name" value="CellSynth/LPSAsmb/PSIAsmb"/>
</dbReference>
<dbReference type="InterPro" id="IPR019734">
    <property type="entry name" value="TPR_rpt"/>
</dbReference>
<sequence>MTLKNILLLLIFILLSVYIAFLNPHEVEVYLTQSFSLRLPMVILLLGFILVGVVITGIMHWMLKVKSSFGDMKTHFQKQHTEKRQQWCQEQYEKGKNVFAGGNLAKANVVFNKILEEFPNHVGALNYKGDIARRKGNSNLALELHLKASKIAPKSFKTLNLLAEDYSTTGSLAEETATLEKIRQSEPDSPLILSRIRDLNLKNGDWKNATVLQKRIVALTEDKEQKVKEEDLFGQIIYKNGLVYWEKAQVDSAISEFKKALRISPRCVPAYITLGDAYLKSGNKKNAVKTWEVGLTFTHSPMLLLRLQKLLQEADDLKSLEKIYQDAIKSSNNSVKDTLVLLKGIFYMDRGDTEEAIQALETIPKDQSMLHSVLLANAYQQKKDTPNTEKATHSAFSLAKESLLQLVCTECHSPVEEWASNCPKCKAWNSLKLASH</sequence>
<dbReference type="SMART" id="SM00028">
    <property type="entry name" value="TPR"/>
    <property type="match status" value="4"/>
</dbReference>
<dbReference type="PANTHER" id="PTHR45586">
    <property type="entry name" value="TPR REPEAT-CONTAINING PROTEIN PA4667"/>
    <property type="match status" value="1"/>
</dbReference>
<dbReference type="SUPFAM" id="SSF48452">
    <property type="entry name" value="TPR-like"/>
    <property type="match status" value="2"/>
</dbReference>
<dbReference type="Pfam" id="PF25058">
    <property type="entry name" value="ARM_TT21"/>
    <property type="match status" value="1"/>
</dbReference>
<protein>
    <submittedName>
        <fullName evidence="3">Uncharacterized protein</fullName>
    </submittedName>
</protein>
<name>A0A3B1CQG1_9ZZZZ</name>
<accession>A0A3B1CQG1</accession>
<dbReference type="InterPro" id="IPR011990">
    <property type="entry name" value="TPR-like_helical_dom_sf"/>
</dbReference>
<dbReference type="AlphaFoldDB" id="A0A3B1CQG1"/>
<evidence type="ECO:0000256" key="1">
    <source>
        <dbReference type="ARBA" id="ARBA00022737"/>
    </source>
</evidence>
<reference evidence="3" key="1">
    <citation type="submission" date="2018-06" db="EMBL/GenBank/DDBJ databases">
        <authorList>
            <person name="Zhirakovskaya E."/>
        </authorList>
    </citation>
    <scope>NUCLEOTIDE SEQUENCE</scope>
</reference>